<accession>A0A6C0BLB1</accession>
<proteinExistence type="predicted"/>
<feature type="compositionally biased region" description="Basic and acidic residues" evidence="2">
    <location>
        <begin position="307"/>
        <end position="324"/>
    </location>
</feature>
<feature type="compositionally biased region" description="Polar residues" evidence="2">
    <location>
        <begin position="283"/>
        <end position="292"/>
    </location>
</feature>
<feature type="compositionally biased region" description="Basic and acidic residues" evidence="2">
    <location>
        <begin position="445"/>
        <end position="455"/>
    </location>
</feature>
<evidence type="ECO:0000256" key="2">
    <source>
        <dbReference type="SAM" id="MobiDB-lite"/>
    </source>
</evidence>
<sequence>MYQIKNSCLLITSDGSIHIDDPSDTSTSSDNVLKITVTPSFCSWDIDEITIEYNDNKEVISGDVIFNSILDNSSTLSSKISNVCANMTLFQRKRGCKIINVSGEDDEALFHNFIYGSCLSLALYTLSQWKVWKFDDTIHLDGRITRSDVYLANSPAFISQVNDPVLRSLIEHHEDFWSVWIGFIPSSCVPIVGRDHIIEQSQQESTSELDIMLRTDDEPENDPRVTRVGLDRVPTPELHNYQGYERRDESVSEEVYHKGITRDADGIEPEDPQHFKRQAHNIDASNESQSPGRYSKTRPHNLIDNTDIERESDPNRHRVNKQDYDINPSEEEQYIKRDHRRVDSISESEEYEYIKRRQAHGIDSTQSEDHQYFKRQHHRTDDTSGSDEYEYIKRQHHRSDDTSDSDGHNNSKAKHNVRSKKNNQYITSSDDREIYSAKHHNPINPRRDDQTDRDNLDNIIDGVAPRYTQHVKHITRDNEQNDHQYKRTGNMSIITSRGRELDILLHEIPEDQEYKLRQVVDKDIITTEEDRLIFRSQDIISSVDEYLNCDETEMRPEEIRSIVREELQLINTESSKDDITIHINRVISEIEEHRSNAKVTHQDSQALIEEATEQWRREIEAKEQEILELKGIASELVEKNRSLHDKISELEGSIATEREYWSEKLSEIECNITANKNNEVQHMKEEVQRLNGSILTLFELFKKRMIE</sequence>
<dbReference type="AlphaFoldDB" id="A0A6C0BLB1"/>
<evidence type="ECO:0000256" key="1">
    <source>
        <dbReference type="SAM" id="Coils"/>
    </source>
</evidence>
<organism evidence="3">
    <name type="scientific">viral metagenome</name>
    <dbReference type="NCBI Taxonomy" id="1070528"/>
    <lineage>
        <taxon>unclassified sequences</taxon>
        <taxon>metagenomes</taxon>
        <taxon>organismal metagenomes</taxon>
    </lineage>
</organism>
<feature type="coiled-coil region" evidence="1">
    <location>
        <begin position="605"/>
        <end position="639"/>
    </location>
</feature>
<reference evidence="3" key="1">
    <citation type="journal article" date="2020" name="Nature">
        <title>Giant virus diversity and host interactions through global metagenomics.</title>
        <authorList>
            <person name="Schulz F."/>
            <person name="Roux S."/>
            <person name="Paez-Espino D."/>
            <person name="Jungbluth S."/>
            <person name="Walsh D.A."/>
            <person name="Denef V.J."/>
            <person name="McMahon K.D."/>
            <person name="Konstantinidis K.T."/>
            <person name="Eloe-Fadrosh E.A."/>
            <person name="Kyrpides N.C."/>
            <person name="Woyke T."/>
        </authorList>
    </citation>
    <scope>NUCLEOTIDE SEQUENCE</scope>
    <source>
        <strain evidence="3">GVMAG-M-3300017651-5</strain>
    </source>
</reference>
<feature type="region of interest" description="Disordered" evidence="2">
    <location>
        <begin position="279"/>
        <end position="343"/>
    </location>
</feature>
<feature type="compositionally biased region" description="Basic residues" evidence="2">
    <location>
        <begin position="411"/>
        <end position="421"/>
    </location>
</feature>
<feature type="compositionally biased region" description="Basic and acidic residues" evidence="2">
    <location>
        <begin position="390"/>
        <end position="409"/>
    </location>
</feature>
<feature type="region of interest" description="Disordered" evidence="2">
    <location>
        <begin position="357"/>
        <end position="455"/>
    </location>
</feature>
<protein>
    <submittedName>
        <fullName evidence="3">Uncharacterized protein</fullName>
    </submittedName>
</protein>
<keyword evidence="1" id="KW-0175">Coiled coil</keyword>
<feature type="compositionally biased region" description="Basic and acidic residues" evidence="2">
    <location>
        <begin position="333"/>
        <end position="343"/>
    </location>
</feature>
<dbReference type="EMBL" id="MN739194">
    <property type="protein sequence ID" value="QHS92976.1"/>
    <property type="molecule type" value="Genomic_DNA"/>
</dbReference>
<evidence type="ECO:0000313" key="3">
    <source>
        <dbReference type="EMBL" id="QHS92976.1"/>
    </source>
</evidence>
<name>A0A6C0BLB1_9ZZZZ</name>